<dbReference type="PANTHER" id="PTHR30193:SF37">
    <property type="entry name" value="INNER MEMBRANE ABC TRANSPORTER PERMEASE PROTEIN YCJO"/>
    <property type="match status" value="1"/>
</dbReference>
<gene>
    <name evidence="9" type="ORF">G1C94_1277</name>
</gene>
<accession>A0ABX1SXU8</accession>
<dbReference type="Gene3D" id="1.10.3720.10">
    <property type="entry name" value="MetI-like"/>
    <property type="match status" value="1"/>
</dbReference>
<comment type="subcellular location">
    <subcellularLocation>
        <location evidence="1 7">Cell membrane</location>
        <topology evidence="1 7">Multi-pass membrane protein</topology>
    </subcellularLocation>
</comment>
<keyword evidence="5 7" id="KW-1133">Transmembrane helix</keyword>
<evidence type="ECO:0000256" key="7">
    <source>
        <dbReference type="RuleBase" id="RU363032"/>
    </source>
</evidence>
<dbReference type="InterPro" id="IPR051393">
    <property type="entry name" value="ABC_transporter_permease"/>
</dbReference>
<feature type="transmembrane region" description="Helical" evidence="7">
    <location>
        <begin position="89"/>
        <end position="111"/>
    </location>
</feature>
<dbReference type="CDD" id="cd06261">
    <property type="entry name" value="TM_PBP2"/>
    <property type="match status" value="1"/>
</dbReference>
<evidence type="ECO:0000256" key="1">
    <source>
        <dbReference type="ARBA" id="ARBA00004651"/>
    </source>
</evidence>
<protein>
    <submittedName>
        <fullName evidence="9">Sugar ABC transporter permease</fullName>
    </submittedName>
</protein>
<dbReference type="InterPro" id="IPR000515">
    <property type="entry name" value="MetI-like"/>
</dbReference>
<feature type="transmembrane region" description="Helical" evidence="7">
    <location>
        <begin position="277"/>
        <end position="301"/>
    </location>
</feature>
<organism evidence="9 10">
    <name type="scientific">Bifidobacterium panos</name>
    <dbReference type="NCBI Taxonomy" id="2675321"/>
    <lineage>
        <taxon>Bacteria</taxon>
        <taxon>Bacillati</taxon>
        <taxon>Actinomycetota</taxon>
        <taxon>Actinomycetes</taxon>
        <taxon>Bifidobacteriales</taxon>
        <taxon>Bifidobacteriaceae</taxon>
        <taxon>Bifidobacterium</taxon>
    </lineage>
</organism>
<dbReference type="EMBL" id="JAAIIJ010000024">
    <property type="protein sequence ID" value="NMN02655.1"/>
    <property type="molecule type" value="Genomic_DNA"/>
</dbReference>
<evidence type="ECO:0000256" key="6">
    <source>
        <dbReference type="ARBA" id="ARBA00023136"/>
    </source>
</evidence>
<keyword evidence="6 7" id="KW-0472">Membrane</keyword>
<name>A0ABX1SXU8_9BIFI</name>
<evidence type="ECO:0000256" key="5">
    <source>
        <dbReference type="ARBA" id="ARBA00022989"/>
    </source>
</evidence>
<dbReference type="SUPFAM" id="SSF160964">
    <property type="entry name" value="MalF N-terminal region-like"/>
    <property type="match status" value="1"/>
</dbReference>
<proteinExistence type="inferred from homology"/>
<feature type="domain" description="ABC transmembrane type-1" evidence="8">
    <location>
        <begin position="85"/>
        <end position="298"/>
    </location>
</feature>
<keyword evidence="4 7" id="KW-0812">Transmembrane</keyword>
<dbReference type="PANTHER" id="PTHR30193">
    <property type="entry name" value="ABC TRANSPORTER PERMEASE PROTEIN"/>
    <property type="match status" value="1"/>
</dbReference>
<dbReference type="InterPro" id="IPR035906">
    <property type="entry name" value="MetI-like_sf"/>
</dbReference>
<feature type="transmembrane region" description="Helical" evidence="7">
    <location>
        <begin position="171"/>
        <end position="193"/>
    </location>
</feature>
<evidence type="ECO:0000259" key="8">
    <source>
        <dbReference type="PROSITE" id="PS50928"/>
    </source>
</evidence>
<reference evidence="9 10" key="1">
    <citation type="submission" date="2020-02" db="EMBL/GenBank/DDBJ databases">
        <title>Characterization of phylogenetic diversity of novel bifidobacterial species isolated in Czech ZOOs.</title>
        <authorList>
            <person name="Lugli G.A."/>
            <person name="Vera N.B."/>
            <person name="Ventura M."/>
        </authorList>
    </citation>
    <scope>NUCLEOTIDE SEQUENCE [LARGE SCALE GENOMIC DNA]</scope>
    <source>
        <strain evidence="9 10">DSM 109963</strain>
    </source>
</reference>
<evidence type="ECO:0000256" key="3">
    <source>
        <dbReference type="ARBA" id="ARBA00022475"/>
    </source>
</evidence>
<feature type="transmembrane region" description="Helical" evidence="7">
    <location>
        <begin position="221"/>
        <end position="242"/>
    </location>
</feature>
<keyword evidence="10" id="KW-1185">Reference proteome</keyword>
<comment type="caution">
    <text evidence="9">The sequence shown here is derived from an EMBL/GenBank/DDBJ whole genome shotgun (WGS) entry which is preliminary data.</text>
</comment>
<keyword evidence="2 7" id="KW-0813">Transport</keyword>
<dbReference type="Pfam" id="PF00528">
    <property type="entry name" value="BPD_transp_1"/>
    <property type="match status" value="1"/>
</dbReference>
<comment type="similarity">
    <text evidence="7">Belongs to the binding-protein-dependent transport system permease family.</text>
</comment>
<keyword evidence="3" id="KW-1003">Cell membrane</keyword>
<feature type="transmembrane region" description="Helical" evidence="7">
    <location>
        <begin position="123"/>
        <end position="143"/>
    </location>
</feature>
<dbReference type="PROSITE" id="PS50928">
    <property type="entry name" value="ABC_TM1"/>
    <property type="match status" value="1"/>
</dbReference>
<sequence>MAVTATHTEVSRHDKKKTSKLKKPIAAPFILIVPAIILYAIFFIWPAAIGLYYSFTNYKGLPKYKMVGLENFVELFQDQAFWSALLRTFEYIICSVPLNVCLSLLAAVLVTNRRAIGSSIAKVLFFLPWLVSPIITGLIWRWMFGEGFGIVNSVIESLGGQPLHWATNANLSFLVLVLAGVWAGMAFNMLLFITALKNVPESLYEAASLDGANAWQKFRAITLPGIAPTTFMVVLLGTINGIKEFAMVQALNEGGPGKSNRLVVQYIYETGFSNSRIGYASAASMVLLVILVIVSLIQMWFNKRNEGK</sequence>
<evidence type="ECO:0000256" key="4">
    <source>
        <dbReference type="ARBA" id="ARBA00022692"/>
    </source>
</evidence>
<feature type="transmembrane region" description="Helical" evidence="7">
    <location>
        <begin position="25"/>
        <end position="53"/>
    </location>
</feature>
<dbReference type="Proteomes" id="UP000553756">
    <property type="component" value="Unassembled WGS sequence"/>
</dbReference>
<evidence type="ECO:0000313" key="10">
    <source>
        <dbReference type="Proteomes" id="UP000553756"/>
    </source>
</evidence>
<dbReference type="SUPFAM" id="SSF161098">
    <property type="entry name" value="MetI-like"/>
    <property type="match status" value="1"/>
</dbReference>
<evidence type="ECO:0000313" key="9">
    <source>
        <dbReference type="EMBL" id="NMN02655.1"/>
    </source>
</evidence>
<evidence type="ECO:0000256" key="2">
    <source>
        <dbReference type="ARBA" id="ARBA00022448"/>
    </source>
</evidence>